<dbReference type="RefSeq" id="WP_195896631.1">
    <property type="nucleotide sequence ID" value="NZ_JADOGI010000050.1"/>
</dbReference>
<dbReference type="PROSITE" id="PS50994">
    <property type="entry name" value="INTEGRASE"/>
    <property type="match status" value="1"/>
</dbReference>
<dbReference type="Pfam" id="PF22483">
    <property type="entry name" value="Mu-transpos_C_2"/>
    <property type="match status" value="1"/>
</dbReference>
<proteinExistence type="inferred from homology"/>
<dbReference type="PANTHER" id="PTHR35004">
    <property type="entry name" value="TRANSPOSASE RV3428C-RELATED"/>
    <property type="match status" value="1"/>
</dbReference>
<evidence type="ECO:0000259" key="2">
    <source>
        <dbReference type="PROSITE" id="PS50994"/>
    </source>
</evidence>
<dbReference type="InterPro" id="IPR012337">
    <property type="entry name" value="RNaseH-like_sf"/>
</dbReference>
<dbReference type="Gene3D" id="3.30.420.10">
    <property type="entry name" value="Ribonuclease H-like superfamily/Ribonuclease H"/>
    <property type="match status" value="1"/>
</dbReference>
<dbReference type="InterPro" id="IPR036397">
    <property type="entry name" value="RNaseH_sf"/>
</dbReference>
<reference evidence="3" key="1">
    <citation type="submission" date="2020-11" db="EMBL/GenBank/DDBJ databases">
        <title>Whole-genome analyses of Nonomuraea sp. K274.</title>
        <authorList>
            <person name="Veyisoglu A."/>
        </authorList>
    </citation>
    <scope>NUCLEOTIDE SEQUENCE</scope>
    <source>
        <strain evidence="3">K274</strain>
    </source>
</reference>
<name>A0A931ABT1_9ACTN</name>
<gene>
    <name evidence="3" type="ORF">ITP53_18380</name>
</gene>
<evidence type="ECO:0000313" key="3">
    <source>
        <dbReference type="EMBL" id="MBF8187668.1"/>
    </source>
</evidence>
<dbReference type="Proteomes" id="UP000605361">
    <property type="component" value="Unassembled WGS sequence"/>
</dbReference>
<comment type="similarity">
    <text evidence="1">Belongs to the transposase IS21/IS408/IS1162 family.</text>
</comment>
<dbReference type="GO" id="GO:0015074">
    <property type="term" value="P:DNA integration"/>
    <property type="evidence" value="ECO:0007669"/>
    <property type="project" value="InterPro"/>
</dbReference>
<dbReference type="PANTHER" id="PTHR35004:SF6">
    <property type="entry name" value="TRANSPOSASE"/>
    <property type="match status" value="1"/>
</dbReference>
<keyword evidence="4" id="KW-1185">Reference proteome</keyword>
<dbReference type="InterPro" id="IPR001584">
    <property type="entry name" value="Integrase_cat-core"/>
</dbReference>
<protein>
    <submittedName>
        <fullName evidence="3">Transposase family protein</fullName>
    </submittedName>
</protein>
<comment type="caution">
    <text evidence="3">The sequence shown here is derived from an EMBL/GenBank/DDBJ whole genome shotgun (WGS) entry which is preliminary data.</text>
</comment>
<organism evidence="3 4">
    <name type="scientific">Nonomuraea cypriaca</name>
    <dbReference type="NCBI Taxonomy" id="1187855"/>
    <lineage>
        <taxon>Bacteria</taxon>
        <taxon>Bacillati</taxon>
        <taxon>Actinomycetota</taxon>
        <taxon>Actinomycetes</taxon>
        <taxon>Streptosporangiales</taxon>
        <taxon>Streptosporangiaceae</taxon>
        <taxon>Nonomuraea</taxon>
    </lineage>
</organism>
<dbReference type="GO" id="GO:0003676">
    <property type="term" value="F:nucleic acid binding"/>
    <property type="evidence" value="ECO:0007669"/>
    <property type="project" value="InterPro"/>
</dbReference>
<accession>A0A931ABT1</accession>
<feature type="domain" description="Integrase catalytic" evidence="2">
    <location>
        <begin position="1"/>
        <end position="168"/>
    </location>
</feature>
<dbReference type="AlphaFoldDB" id="A0A931ABT1"/>
<dbReference type="SUPFAM" id="SSF53098">
    <property type="entry name" value="Ribonuclease H-like"/>
    <property type="match status" value="1"/>
</dbReference>
<dbReference type="InterPro" id="IPR054353">
    <property type="entry name" value="IstA-like_C"/>
</dbReference>
<evidence type="ECO:0000256" key="1">
    <source>
        <dbReference type="ARBA" id="ARBA00009277"/>
    </source>
</evidence>
<evidence type="ECO:0000313" key="4">
    <source>
        <dbReference type="Proteomes" id="UP000605361"/>
    </source>
</evidence>
<sequence length="279" mass="31180">MWLQFDWGEGPRIGGRRTWLFCAWLSWSQFRVVIPVWDCTLGTLVACLDTTLRRIGGAPTYVLSDNAKTVTIEHVAGIAVRHPQIVAAGRHYGCQVHSCVPYDPESKGGAEATVRIAKALVPTEANLREQYASFAEQADACRLWCDHVNTRRHRATGQIPQDRLDIERTTLHVLPAEPLALALGEERVVRDDRTISFGSVRYSTPPGYVGARIWARVVGEELSITARTASGDLAEIWRHRLSTPGDPQILAEHLYRVKTRTYGLIWGFADRAKRLGGTR</sequence>
<dbReference type="EMBL" id="JADOGI010000050">
    <property type="protein sequence ID" value="MBF8187668.1"/>
    <property type="molecule type" value="Genomic_DNA"/>
</dbReference>